<evidence type="ECO:0000313" key="5">
    <source>
        <dbReference type="EMBL" id="AVP58787.1"/>
    </source>
</evidence>
<dbReference type="OrthoDB" id="116799at2"/>
<keyword evidence="3" id="KW-0949">S-adenosyl-L-methionine</keyword>
<dbReference type="EMBL" id="CP027792">
    <property type="protein sequence ID" value="AVP58787.1"/>
    <property type="molecule type" value="Genomic_DNA"/>
</dbReference>
<dbReference type="InterPro" id="IPR041698">
    <property type="entry name" value="Methyltransf_25"/>
</dbReference>
<evidence type="ECO:0000256" key="1">
    <source>
        <dbReference type="ARBA" id="ARBA00022603"/>
    </source>
</evidence>
<dbReference type="AlphaFoldDB" id="A0A2P1NP57"/>
<dbReference type="InterPro" id="IPR029063">
    <property type="entry name" value="SAM-dependent_MTases_sf"/>
</dbReference>
<organism evidence="5 6">
    <name type="scientific">Pulveribacter suum</name>
    <dbReference type="NCBI Taxonomy" id="2116657"/>
    <lineage>
        <taxon>Bacteria</taxon>
        <taxon>Pseudomonadati</taxon>
        <taxon>Pseudomonadota</taxon>
        <taxon>Betaproteobacteria</taxon>
        <taxon>Burkholderiales</taxon>
        <taxon>Comamonadaceae</taxon>
        <taxon>Pulveribacter</taxon>
    </lineage>
</organism>
<sequence length="212" mass="23159">MSISSSTRPEPAGWNAQRFEALYGERSDPWAMQGSWYEQRKRALVLASLPRVRYASACEPGCGEGLLTAELAGRCDRLLATDCSAQALATARSRLRGHAPHVRLQQAEVPAPWPPGAFDLVVLSELLYYLHPSQIETLAGHVRSSLRSEGAVLACHWVHPIEGCALTGRQVHRRLGAALGLRRVVALRDADFVLEVWTRSEASSIAAGEGRL</sequence>
<dbReference type="RefSeq" id="WP_106847335.1">
    <property type="nucleotide sequence ID" value="NZ_CP027792.1"/>
</dbReference>
<dbReference type="Pfam" id="PF13649">
    <property type="entry name" value="Methyltransf_25"/>
    <property type="match status" value="1"/>
</dbReference>
<dbReference type="PANTHER" id="PTHR43464">
    <property type="entry name" value="METHYLTRANSFERASE"/>
    <property type="match status" value="1"/>
</dbReference>
<evidence type="ECO:0000259" key="4">
    <source>
        <dbReference type="Pfam" id="PF13649"/>
    </source>
</evidence>
<dbReference type="PANTHER" id="PTHR43464:SF19">
    <property type="entry name" value="UBIQUINONE BIOSYNTHESIS O-METHYLTRANSFERASE, MITOCHONDRIAL"/>
    <property type="match status" value="1"/>
</dbReference>
<dbReference type="GO" id="GO:0032259">
    <property type="term" value="P:methylation"/>
    <property type="evidence" value="ECO:0007669"/>
    <property type="project" value="UniProtKB-KW"/>
</dbReference>
<gene>
    <name evidence="5" type="ORF">C7H73_14675</name>
</gene>
<dbReference type="Gene3D" id="3.40.50.150">
    <property type="entry name" value="Vaccinia Virus protein VP39"/>
    <property type="match status" value="1"/>
</dbReference>
<evidence type="ECO:0000256" key="2">
    <source>
        <dbReference type="ARBA" id="ARBA00022679"/>
    </source>
</evidence>
<dbReference type="GO" id="GO:0008168">
    <property type="term" value="F:methyltransferase activity"/>
    <property type="evidence" value="ECO:0007669"/>
    <property type="project" value="UniProtKB-KW"/>
</dbReference>
<dbReference type="Proteomes" id="UP000241829">
    <property type="component" value="Chromosome"/>
</dbReference>
<keyword evidence="2 5" id="KW-0808">Transferase</keyword>
<reference evidence="6" key="1">
    <citation type="submission" date="2018-03" db="EMBL/GenBank/DDBJ databases">
        <title>Genome sequencing of Melaminivora sp. strain SC2-7.</title>
        <authorList>
            <person name="Kim S.-J."/>
            <person name="Heo J."/>
            <person name="Ahn J.-H."/>
            <person name="Kwon S.-W."/>
        </authorList>
    </citation>
    <scope>NUCLEOTIDE SEQUENCE [LARGE SCALE GENOMIC DNA]</scope>
    <source>
        <strain evidence="6">SC2-7</strain>
    </source>
</reference>
<protein>
    <submittedName>
        <fullName evidence="5">SAM-dependent methyltransferase</fullName>
    </submittedName>
</protein>
<evidence type="ECO:0000256" key="3">
    <source>
        <dbReference type="ARBA" id="ARBA00022691"/>
    </source>
</evidence>
<proteinExistence type="predicted"/>
<accession>A0A2P1NP57</accession>
<dbReference type="CDD" id="cd02440">
    <property type="entry name" value="AdoMet_MTases"/>
    <property type="match status" value="1"/>
</dbReference>
<dbReference type="KEGG" id="melm:C7H73_14675"/>
<evidence type="ECO:0000313" key="6">
    <source>
        <dbReference type="Proteomes" id="UP000241829"/>
    </source>
</evidence>
<name>A0A2P1NP57_9BURK</name>
<dbReference type="SUPFAM" id="SSF53335">
    <property type="entry name" value="S-adenosyl-L-methionine-dependent methyltransferases"/>
    <property type="match status" value="1"/>
</dbReference>
<keyword evidence="1 5" id="KW-0489">Methyltransferase</keyword>
<feature type="domain" description="Methyltransferase" evidence="4">
    <location>
        <begin position="59"/>
        <end position="150"/>
    </location>
</feature>
<keyword evidence="6" id="KW-1185">Reference proteome</keyword>